<dbReference type="EMBL" id="VTPC01089842">
    <property type="protein sequence ID" value="KAF2885641.1"/>
    <property type="molecule type" value="Genomic_DNA"/>
</dbReference>
<accession>A0A8K0CIA0</accession>
<organism evidence="2 3">
    <name type="scientific">Ignelater luminosus</name>
    <name type="common">Cucubano</name>
    <name type="synonym">Pyrophorus luminosus</name>
    <dbReference type="NCBI Taxonomy" id="2038154"/>
    <lineage>
        <taxon>Eukaryota</taxon>
        <taxon>Metazoa</taxon>
        <taxon>Ecdysozoa</taxon>
        <taxon>Arthropoda</taxon>
        <taxon>Hexapoda</taxon>
        <taxon>Insecta</taxon>
        <taxon>Pterygota</taxon>
        <taxon>Neoptera</taxon>
        <taxon>Endopterygota</taxon>
        <taxon>Coleoptera</taxon>
        <taxon>Polyphaga</taxon>
        <taxon>Elateriformia</taxon>
        <taxon>Elateroidea</taxon>
        <taxon>Elateridae</taxon>
        <taxon>Agrypninae</taxon>
        <taxon>Pyrophorini</taxon>
        <taxon>Ignelater</taxon>
    </lineage>
</organism>
<dbReference type="PANTHER" id="PTHR47055">
    <property type="entry name" value="DDE_TNP_1_7 DOMAIN-CONTAINING PROTEIN"/>
    <property type="match status" value="1"/>
</dbReference>
<dbReference type="Proteomes" id="UP000801492">
    <property type="component" value="Unassembled WGS sequence"/>
</dbReference>
<feature type="domain" description="PiggyBac transposable element-derived protein" evidence="1">
    <location>
        <begin position="111"/>
        <end position="165"/>
    </location>
</feature>
<dbReference type="Pfam" id="PF13843">
    <property type="entry name" value="DDE_Tnp_1_7"/>
    <property type="match status" value="1"/>
</dbReference>
<dbReference type="PANTHER" id="PTHR47055:SF3">
    <property type="entry name" value="PHORBOL-ESTER_DAG-TYPE DOMAIN-CONTAINING PROTEIN"/>
    <property type="match status" value="1"/>
</dbReference>
<evidence type="ECO:0000313" key="2">
    <source>
        <dbReference type="EMBL" id="KAF2885641.1"/>
    </source>
</evidence>
<proteinExistence type="predicted"/>
<reference evidence="2" key="1">
    <citation type="submission" date="2019-08" db="EMBL/GenBank/DDBJ databases">
        <title>The genome of the North American firefly Photinus pyralis.</title>
        <authorList>
            <consortium name="Photinus pyralis genome working group"/>
            <person name="Fallon T.R."/>
            <person name="Sander Lower S.E."/>
            <person name="Weng J.-K."/>
        </authorList>
    </citation>
    <scope>NUCLEOTIDE SEQUENCE</scope>
    <source>
        <strain evidence="2">TRF0915ILg1</strain>
        <tissue evidence="2">Whole body</tissue>
    </source>
</reference>
<protein>
    <recommendedName>
        <fullName evidence="1">PiggyBac transposable element-derived protein domain-containing protein</fullName>
    </recommendedName>
</protein>
<evidence type="ECO:0000259" key="1">
    <source>
        <dbReference type="Pfam" id="PF13843"/>
    </source>
</evidence>
<dbReference type="InterPro" id="IPR029526">
    <property type="entry name" value="PGBD"/>
</dbReference>
<sequence>MFKTEDPRNIRQIRVVSYYKHRPLTLHELLDEIEHPDRIPQPPLGIYTLPSSEDIIDEDGGEENTITINNLPKKKQLRNLVKNSKEARSIYGNVYSDSDSEDDLPLSIRKSPIELFNKFIDNEFIDIVVNYSNKYAVCKTLSGDISPEEMYAFIGIPFLAATLFIPDDGYFGKYLKTRTTN</sequence>
<evidence type="ECO:0000313" key="3">
    <source>
        <dbReference type="Proteomes" id="UP000801492"/>
    </source>
</evidence>
<name>A0A8K0CIA0_IGNLU</name>
<keyword evidence="3" id="KW-1185">Reference proteome</keyword>
<gene>
    <name evidence="2" type="ORF">ILUMI_20533</name>
</gene>
<dbReference type="AlphaFoldDB" id="A0A8K0CIA0"/>
<dbReference type="InterPro" id="IPR052638">
    <property type="entry name" value="PiggyBac_TE-derived"/>
</dbReference>
<comment type="caution">
    <text evidence="2">The sequence shown here is derived from an EMBL/GenBank/DDBJ whole genome shotgun (WGS) entry which is preliminary data.</text>
</comment>
<dbReference type="GO" id="GO:0043565">
    <property type="term" value="F:sequence-specific DNA binding"/>
    <property type="evidence" value="ECO:0007669"/>
    <property type="project" value="TreeGrafter"/>
</dbReference>